<keyword evidence="1 2" id="KW-0443">Lipid metabolism</keyword>
<dbReference type="RefSeq" id="WP_164464671.1">
    <property type="nucleotide sequence ID" value="NZ_JBHRSX010000016.1"/>
</dbReference>
<dbReference type="InterPro" id="IPR002641">
    <property type="entry name" value="PNPLA_dom"/>
</dbReference>
<dbReference type="Pfam" id="PF01734">
    <property type="entry name" value="Patatin"/>
    <property type="match status" value="1"/>
</dbReference>
<keyword evidence="5" id="KW-1185">Reference proteome</keyword>
<dbReference type="InterPro" id="IPR052580">
    <property type="entry name" value="Lipid_Hydrolase"/>
</dbReference>
<keyword evidence="2" id="KW-0442">Lipid degradation</keyword>
<dbReference type="InterPro" id="IPR016035">
    <property type="entry name" value="Acyl_Trfase/lysoPLipase"/>
</dbReference>
<evidence type="ECO:0000256" key="2">
    <source>
        <dbReference type="PROSITE-ProRule" id="PRU01161"/>
    </source>
</evidence>
<dbReference type="PROSITE" id="PS51635">
    <property type="entry name" value="PNPLA"/>
    <property type="match status" value="1"/>
</dbReference>
<name>A0ABV7JV69_9ALTE</name>
<dbReference type="Gene3D" id="3.40.1090.10">
    <property type="entry name" value="Cytosolic phospholipase A2 catalytic domain"/>
    <property type="match status" value="2"/>
</dbReference>
<feature type="active site" description="Nucleophile" evidence="2">
    <location>
        <position position="77"/>
    </location>
</feature>
<dbReference type="EMBL" id="JBHRSX010000016">
    <property type="protein sequence ID" value="MFC3201858.1"/>
    <property type="molecule type" value="Genomic_DNA"/>
</dbReference>
<comment type="caution">
    <text evidence="4">The sequence shown here is derived from an EMBL/GenBank/DDBJ whole genome shotgun (WGS) entry which is preliminary data.</text>
</comment>
<proteinExistence type="predicted"/>
<keyword evidence="2" id="KW-0378">Hydrolase</keyword>
<feature type="active site" description="Proton acceptor" evidence="2">
    <location>
        <position position="297"/>
    </location>
</feature>
<dbReference type="PANTHER" id="PTHR46394:SF1">
    <property type="entry name" value="PNPLA DOMAIN-CONTAINING PROTEIN"/>
    <property type="match status" value="1"/>
</dbReference>
<reference evidence="5" key="1">
    <citation type="journal article" date="2019" name="Int. J. Syst. Evol. Microbiol.">
        <title>The Global Catalogue of Microorganisms (GCM) 10K type strain sequencing project: providing services to taxonomists for standard genome sequencing and annotation.</title>
        <authorList>
            <consortium name="The Broad Institute Genomics Platform"/>
            <consortium name="The Broad Institute Genome Sequencing Center for Infectious Disease"/>
            <person name="Wu L."/>
            <person name="Ma J."/>
        </authorList>
    </citation>
    <scope>NUCLEOTIDE SEQUENCE [LARGE SCALE GENOMIC DNA]</scope>
    <source>
        <strain evidence="5">KCTC 52449</strain>
    </source>
</reference>
<sequence length="422" mass="46843">MSQLQPDYFTADSEVQSLVNQLQQLRSKRVSDIVDEEGHQYIDLVMEGGGVLGLSLVGYTYGLEAAGIRFRSVAGTSAGAINALLVQALGTPFDAKSEKMIAAVANMPMASFQDGNKLSRLATEAWLAGKHWLWKYSVSLAILRSLLKHLGLNPGTTFHQWLKDILAENHSDSWQALKQQMNTPVPGLRFDPVPLPENIEVPNAASFDPQNWQVELKVVTAELSSTTKIVLPERDGKLFYSDLDQANPADFARASMSVPVFFYPFKVPVPKTQSVTDAWQALGYKKKSMPDTAVFVDGGLISNFPINLFHTTNSVPKMPTFGAKLGIEEYVAGNIDGIKPYLGSLIGAMRHDSDEEFIRKNPDYKKLVKSIDTGEHHWLDFELSNEAKLDLFKRGLAASLEFLDNFNWSEYKKTRLTLAGLK</sequence>
<dbReference type="PANTHER" id="PTHR46394">
    <property type="entry name" value="ANNEXIN"/>
    <property type="match status" value="1"/>
</dbReference>
<gene>
    <name evidence="4" type="ORF">ACFOEW_08510</name>
</gene>
<accession>A0ABV7JV69</accession>
<dbReference type="Proteomes" id="UP001595477">
    <property type="component" value="Unassembled WGS sequence"/>
</dbReference>
<dbReference type="SUPFAM" id="SSF52151">
    <property type="entry name" value="FabD/lysophospholipase-like"/>
    <property type="match status" value="1"/>
</dbReference>
<evidence type="ECO:0000256" key="1">
    <source>
        <dbReference type="ARBA" id="ARBA00023098"/>
    </source>
</evidence>
<evidence type="ECO:0000313" key="5">
    <source>
        <dbReference type="Proteomes" id="UP001595477"/>
    </source>
</evidence>
<feature type="short sequence motif" description="GXGXXG" evidence="2">
    <location>
        <begin position="48"/>
        <end position="53"/>
    </location>
</feature>
<evidence type="ECO:0000313" key="4">
    <source>
        <dbReference type="EMBL" id="MFC3201858.1"/>
    </source>
</evidence>
<feature type="domain" description="PNPLA" evidence="3">
    <location>
        <begin position="44"/>
        <end position="310"/>
    </location>
</feature>
<feature type="short sequence motif" description="DGA/G" evidence="2">
    <location>
        <begin position="297"/>
        <end position="299"/>
    </location>
</feature>
<evidence type="ECO:0000259" key="3">
    <source>
        <dbReference type="PROSITE" id="PS51635"/>
    </source>
</evidence>
<protein>
    <submittedName>
        <fullName evidence="4">Patatin-like phospholipase family protein</fullName>
    </submittedName>
</protein>
<organism evidence="4 5">
    <name type="scientific">Alteromonas oceani</name>
    <dbReference type="NCBI Taxonomy" id="2071609"/>
    <lineage>
        <taxon>Bacteria</taxon>
        <taxon>Pseudomonadati</taxon>
        <taxon>Pseudomonadota</taxon>
        <taxon>Gammaproteobacteria</taxon>
        <taxon>Alteromonadales</taxon>
        <taxon>Alteromonadaceae</taxon>
        <taxon>Alteromonas/Salinimonas group</taxon>
        <taxon>Alteromonas</taxon>
    </lineage>
</organism>
<feature type="short sequence motif" description="GXSXG" evidence="2">
    <location>
        <begin position="75"/>
        <end position="79"/>
    </location>
</feature>